<dbReference type="AlphaFoldDB" id="A0A2I0IBG9"/>
<organism evidence="2 3">
    <name type="scientific">Punica granatum</name>
    <name type="common">Pomegranate</name>
    <dbReference type="NCBI Taxonomy" id="22663"/>
    <lineage>
        <taxon>Eukaryota</taxon>
        <taxon>Viridiplantae</taxon>
        <taxon>Streptophyta</taxon>
        <taxon>Embryophyta</taxon>
        <taxon>Tracheophyta</taxon>
        <taxon>Spermatophyta</taxon>
        <taxon>Magnoliopsida</taxon>
        <taxon>eudicotyledons</taxon>
        <taxon>Gunneridae</taxon>
        <taxon>Pentapetalae</taxon>
        <taxon>rosids</taxon>
        <taxon>malvids</taxon>
        <taxon>Myrtales</taxon>
        <taxon>Lythraceae</taxon>
        <taxon>Punica</taxon>
    </lineage>
</organism>
<reference evidence="2 3" key="1">
    <citation type="submission" date="2017-11" db="EMBL/GenBank/DDBJ databases">
        <title>De-novo sequencing of pomegranate (Punica granatum L.) genome.</title>
        <authorList>
            <person name="Akparov Z."/>
            <person name="Amiraslanov A."/>
            <person name="Hajiyeva S."/>
            <person name="Abbasov M."/>
            <person name="Kaur K."/>
            <person name="Hamwieh A."/>
            <person name="Solovyev V."/>
            <person name="Salamov A."/>
            <person name="Braich B."/>
            <person name="Kosarev P."/>
            <person name="Mahmoud A."/>
            <person name="Hajiyev E."/>
            <person name="Babayeva S."/>
            <person name="Izzatullayeva V."/>
            <person name="Mammadov A."/>
            <person name="Mammadov A."/>
            <person name="Sharifova S."/>
            <person name="Ojaghi J."/>
            <person name="Eynullazada K."/>
            <person name="Bayramov B."/>
            <person name="Abdulazimova A."/>
            <person name="Shahmuradov I."/>
        </authorList>
    </citation>
    <scope>NUCLEOTIDE SEQUENCE [LARGE SCALE GENOMIC DNA]</scope>
    <source>
        <strain evidence="3">cv. AG2017</strain>
        <tissue evidence="2">Leaf</tissue>
    </source>
</reference>
<dbReference type="Gene3D" id="1.10.510.10">
    <property type="entry name" value="Transferase(Phosphotransferase) domain 1"/>
    <property type="match status" value="1"/>
</dbReference>
<dbReference type="InterPro" id="IPR000719">
    <property type="entry name" value="Prot_kinase_dom"/>
</dbReference>
<dbReference type="EMBL" id="PGOL01003401">
    <property type="protein sequence ID" value="PKI41341.1"/>
    <property type="molecule type" value="Genomic_DNA"/>
</dbReference>
<dbReference type="SUPFAM" id="SSF56112">
    <property type="entry name" value="Protein kinase-like (PK-like)"/>
    <property type="match status" value="1"/>
</dbReference>
<accession>A0A2I0IBG9</accession>
<comment type="caution">
    <text evidence="2">The sequence shown here is derived from an EMBL/GenBank/DDBJ whole genome shotgun (WGS) entry which is preliminary data.</text>
</comment>
<dbReference type="STRING" id="22663.A0A2I0IBG9"/>
<dbReference type="PROSITE" id="PS50011">
    <property type="entry name" value="PROTEIN_KINASE_DOM"/>
    <property type="match status" value="1"/>
</dbReference>
<dbReference type="GO" id="GO:0005524">
    <property type="term" value="F:ATP binding"/>
    <property type="evidence" value="ECO:0007669"/>
    <property type="project" value="InterPro"/>
</dbReference>
<evidence type="ECO:0000259" key="1">
    <source>
        <dbReference type="PROSITE" id="PS50011"/>
    </source>
</evidence>
<feature type="domain" description="Protein kinase" evidence="1">
    <location>
        <begin position="1"/>
        <end position="130"/>
    </location>
</feature>
<protein>
    <recommendedName>
        <fullName evidence="1">Protein kinase domain-containing protein</fullName>
    </recommendedName>
</protein>
<evidence type="ECO:0000313" key="3">
    <source>
        <dbReference type="Proteomes" id="UP000233551"/>
    </source>
</evidence>
<proteinExistence type="predicted"/>
<dbReference type="GO" id="GO:0004672">
    <property type="term" value="F:protein kinase activity"/>
    <property type="evidence" value="ECO:0007669"/>
    <property type="project" value="InterPro"/>
</dbReference>
<keyword evidence="3" id="KW-1185">Reference proteome</keyword>
<gene>
    <name evidence="2" type="ORF">CRG98_038227</name>
</gene>
<dbReference type="Proteomes" id="UP000233551">
    <property type="component" value="Unassembled WGS sequence"/>
</dbReference>
<evidence type="ECO:0000313" key="2">
    <source>
        <dbReference type="EMBL" id="PKI41341.1"/>
    </source>
</evidence>
<dbReference type="InterPro" id="IPR011009">
    <property type="entry name" value="Kinase-like_dom_sf"/>
</dbReference>
<sequence length="130" mass="15025">MDLAHLGATWVKVSRPCKEFSPLESNVAPTSFSDYEKIYEPFQLIRWQIQESVKTKHPRLHYESKIINRVEYMHAFEGGFSRDIKRGNFLMGLGRKANRVSIIDYGLAKLYGDLQTLKHISYRLGGRCSS</sequence>
<name>A0A2I0IBG9_PUNGR</name>